<accession>A0A1U7IMS0</accession>
<dbReference type="RefSeq" id="WP_073593037.1">
    <property type="nucleotide sequence ID" value="NZ_MRCE01000007.1"/>
</dbReference>
<organism evidence="1 2">
    <name type="scientific">[Phormidium ambiguum] IAM M-71</name>
    <dbReference type="NCBI Taxonomy" id="454136"/>
    <lineage>
        <taxon>Bacteria</taxon>
        <taxon>Bacillati</taxon>
        <taxon>Cyanobacteriota</taxon>
        <taxon>Cyanophyceae</taxon>
        <taxon>Oscillatoriophycideae</taxon>
        <taxon>Aerosakkonematales</taxon>
        <taxon>Aerosakkonemataceae</taxon>
        <taxon>Floridanema</taxon>
    </lineage>
</organism>
<dbReference type="Proteomes" id="UP000185860">
    <property type="component" value="Unassembled WGS sequence"/>
</dbReference>
<dbReference type="OrthoDB" id="517697at2"/>
<evidence type="ECO:0000313" key="1">
    <source>
        <dbReference type="EMBL" id="OKH38627.1"/>
    </source>
</evidence>
<dbReference type="STRING" id="454136.NIES2119_08485"/>
<protein>
    <recommendedName>
        <fullName evidence="3">CopG family transcriptional regulator</fullName>
    </recommendedName>
</protein>
<proteinExistence type="predicted"/>
<dbReference type="AlphaFoldDB" id="A0A1U7IMS0"/>
<comment type="caution">
    <text evidence="1">The sequence shown here is derived from an EMBL/GenBank/DDBJ whole genome shotgun (WGS) entry which is preliminary data.</text>
</comment>
<reference evidence="1 2" key="1">
    <citation type="submission" date="2016-11" db="EMBL/GenBank/DDBJ databases">
        <title>Draft Genome Sequences of Nine Cyanobacterial Strains from Diverse Habitats.</title>
        <authorList>
            <person name="Zhu T."/>
            <person name="Hou S."/>
            <person name="Lu X."/>
            <person name="Hess W.R."/>
        </authorList>
    </citation>
    <scope>NUCLEOTIDE SEQUENCE [LARGE SCALE GENOMIC DNA]</scope>
    <source>
        <strain evidence="1 2">IAM M-71</strain>
    </source>
</reference>
<dbReference type="EMBL" id="MRCE01000007">
    <property type="protein sequence ID" value="OKH38627.1"/>
    <property type="molecule type" value="Genomic_DNA"/>
</dbReference>
<evidence type="ECO:0000313" key="2">
    <source>
        <dbReference type="Proteomes" id="UP000185860"/>
    </source>
</evidence>
<name>A0A1U7IMS0_9CYAN</name>
<gene>
    <name evidence="1" type="ORF">NIES2119_08485</name>
</gene>
<sequence length="79" mass="8780">MTKQVTIDLDDEVLVFLDRLSGGNRSEYINKLLRKQCQFAIESELAAAHQQDAQNPEYRAEIALWDAVVADGIGDDADA</sequence>
<evidence type="ECO:0008006" key="3">
    <source>
        <dbReference type="Google" id="ProtNLM"/>
    </source>
</evidence>